<dbReference type="EMBL" id="PFBM01000017">
    <property type="protein sequence ID" value="PIR82343.1"/>
    <property type="molecule type" value="Genomic_DNA"/>
</dbReference>
<name>A0A2H0U7F4_9BACT</name>
<dbReference type="Gene3D" id="3.40.50.720">
    <property type="entry name" value="NAD(P)-binding Rossmann-like Domain"/>
    <property type="match status" value="1"/>
</dbReference>
<gene>
    <name evidence="1" type="ORF">COU20_02875</name>
</gene>
<organism evidence="1 2">
    <name type="scientific">Candidatus Kaiserbacteria bacterium CG10_big_fil_rev_8_21_14_0_10_59_10</name>
    <dbReference type="NCBI Taxonomy" id="1974612"/>
    <lineage>
        <taxon>Bacteria</taxon>
        <taxon>Candidatus Kaiseribacteriota</taxon>
    </lineage>
</organism>
<dbReference type="Proteomes" id="UP000231379">
    <property type="component" value="Unassembled WGS sequence"/>
</dbReference>
<proteinExistence type="predicted"/>
<dbReference type="AlphaFoldDB" id="A0A2H0U7F4"/>
<evidence type="ECO:0008006" key="3">
    <source>
        <dbReference type="Google" id="ProtNLM"/>
    </source>
</evidence>
<evidence type="ECO:0000313" key="2">
    <source>
        <dbReference type="Proteomes" id="UP000231379"/>
    </source>
</evidence>
<comment type="caution">
    <text evidence="1">The sequence shown here is derived from an EMBL/GenBank/DDBJ whole genome shotgun (WGS) entry which is preliminary data.</text>
</comment>
<evidence type="ECO:0000313" key="1">
    <source>
        <dbReference type="EMBL" id="PIR82343.1"/>
    </source>
</evidence>
<protein>
    <recommendedName>
        <fullName evidence="3">UDP-glucose/GDP-mannose dehydrogenase C-terminal domain-containing protein</fullName>
    </recommendedName>
</protein>
<reference evidence="2" key="1">
    <citation type="submission" date="2017-09" db="EMBL/GenBank/DDBJ databases">
        <title>Depth-based differentiation of microbial function through sediment-hosted aquifers and enrichment of novel symbionts in the deep terrestrial subsurface.</title>
        <authorList>
            <person name="Probst A.J."/>
            <person name="Ladd B."/>
            <person name="Jarett J.K."/>
            <person name="Geller-Mcgrath D.E."/>
            <person name="Sieber C.M.K."/>
            <person name="Emerson J.B."/>
            <person name="Anantharaman K."/>
            <person name="Thomas B.C."/>
            <person name="Malmstrom R."/>
            <person name="Stieglmeier M."/>
            <person name="Klingl A."/>
            <person name="Woyke T."/>
            <person name="Ryan C.M."/>
            <person name="Banfield J.F."/>
        </authorList>
    </citation>
    <scope>NUCLEOTIDE SEQUENCE [LARGE SCALE GENOMIC DNA]</scope>
</reference>
<sequence length="150" mass="16445">MRLHAREKETACARAHEERAVRALSEVFGKRRMRLRHAAIAVLGASPRAEPGGGSMRRMQTLLLARGAIVRTYDAARAGCARFPTARATLHGSDAAVILSAHPPISVLKPHDFLREGVRIIVDAIGRRDKNLFLSQGLTYRDVSSQNAQV</sequence>
<accession>A0A2H0U7F4</accession>